<dbReference type="AlphaFoldDB" id="T1EUT4"/>
<dbReference type="InParanoid" id="T1EUT4"/>
<evidence type="ECO:0000313" key="3">
    <source>
        <dbReference type="EnsemblMetazoa" id="HelroP164042"/>
    </source>
</evidence>
<feature type="region of interest" description="Disordered" evidence="1">
    <location>
        <begin position="271"/>
        <end position="293"/>
    </location>
</feature>
<feature type="compositionally biased region" description="Basic and acidic residues" evidence="1">
    <location>
        <begin position="13"/>
        <end position="24"/>
    </location>
</feature>
<dbReference type="EMBL" id="KB097571">
    <property type="protein sequence ID" value="ESN94237.1"/>
    <property type="molecule type" value="Genomic_DNA"/>
</dbReference>
<reference evidence="3" key="3">
    <citation type="submission" date="2015-06" db="UniProtKB">
        <authorList>
            <consortium name="EnsemblMetazoa"/>
        </authorList>
    </citation>
    <scope>IDENTIFICATION</scope>
</reference>
<proteinExistence type="predicted"/>
<gene>
    <name evidence="3" type="primary">20200334</name>
    <name evidence="2" type="ORF">HELRODRAFT_164042</name>
</gene>
<sequence length="293" mass="32764">MRPRSGKEYTSVELRDQRSLDRLSTEANPTNNELLTNHSEEYLNSRSSNFDSKKNVSKLASLYNKEREIAYAAMTRGGDGSVKLEDDKALFANQLDAKITEHNSSFLSPSLSCNKTHTKEKSLSSISSNKTSFNASHNQTNCVDYITLDFETSSTQANKSNDNNKGMVKFDSKVDYACIDFAKTKAIKEASEEHSKIRGSCSLNAESNSLSDLDRTVFFSNNSTNFYVPISPELLNYVSSSSDHHQTMNAAVNKTKSKTFEKQRKSSLDLLDLKNSSSHHSNTLPHNSKRNLQ</sequence>
<organism evidence="3 4">
    <name type="scientific">Helobdella robusta</name>
    <name type="common">Californian leech</name>
    <dbReference type="NCBI Taxonomy" id="6412"/>
    <lineage>
        <taxon>Eukaryota</taxon>
        <taxon>Metazoa</taxon>
        <taxon>Spiralia</taxon>
        <taxon>Lophotrochozoa</taxon>
        <taxon>Annelida</taxon>
        <taxon>Clitellata</taxon>
        <taxon>Hirudinea</taxon>
        <taxon>Rhynchobdellida</taxon>
        <taxon>Glossiphoniidae</taxon>
        <taxon>Helobdella</taxon>
    </lineage>
</organism>
<feature type="compositionally biased region" description="Low complexity" evidence="1">
    <location>
        <begin position="271"/>
        <end position="282"/>
    </location>
</feature>
<dbReference type="KEGG" id="hro:HELRODRAFT_164042"/>
<reference evidence="2 4" key="2">
    <citation type="journal article" date="2013" name="Nature">
        <title>Insights into bilaterian evolution from three spiralian genomes.</title>
        <authorList>
            <person name="Simakov O."/>
            <person name="Marletaz F."/>
            <person name="Cho S.J."/>
            <person name="Edsinger-Gonzales E."/>
            <person name="Havlak P."/>
            <person name="Hellsten U."/>
            <person name="Kuo D.H."/>
            <person name="Larsson T."/>
            <person name="Lv J."/>
            <person name="Arendt D."/>
            <person name="Savage R."/>
            <person name="Osoegawa K."/>
            <person name="de Jong P."/>
            <person name="Grimwood J."/>
            <person name="Chapman J.A."/>
            <person name="Shapiro H."/>
            <person name="Aerts A."/>
            <person name="Otillar R.P."/>
            <person name="Terry A.Y."/>
            <person name="Boore J.L."/>
            <person name="Grigoriev I.V."/>
            <person name="Lindberg D.R."/>
            <person name="Seaver E.C."/>
            <person name="Weisblat D.A."/>
            <person name="Putnam N.H."/>
            <person name="Rokhsar D.S."/>
        </authorList>
    </citation>
    <scope>NUCLEOTIDE SEQUENCE</scope>
</reference>
<dbReference type="Proteomes" id="UP000015101">
    <property type="component" value="Unassembled WGS sequence"/>
</dbReference>
<dbReference type="EMBL" id="AMQM01001520">
    <property type="status" value="NOT_ANNOTATED_CDS"/>
    <property type="molecule type" value="Genomic_DNA"/>
</dbReference>
<evidence type="ECO:0000313" key="2">
    <source>
        <dbReference type="EMBL" id="ESN94237.1"/>
    </source>
</evidence>
<name>T1EUT4_HELRO</name>
<evidence type="ECO:0000256" key="1">
    <source>
        <dbReference type="SAM" id="MobiDB-lite"/>
    </source>
</evidence>
<protein>
    <submittedName>
        <fullName evidence="2 3">Uncharacterized protein</fullName>
    </submittedName>
</protein>
<dbReference type="RefSeq" id="XP_009027342.1">
    <property type="nucleotide sequence ID" value="XM_009029094.1"/>
</dbReference>
<dbReference type="HOGENOM" id="CLU_950863_0_0_1"/>
<evidence type="ECO:0000313" key="4">
    <source>
        <dbReference type="Proteomes" id="UP000015101"/>
    </source>
</evidence>
<dbReference type="CTD" id="20200334"/>
<dbReference type="GeneID" id="20200334"/>
<keyword evidence="4" id="KW-1185">Reference proteome</keyword>
<feature type="region of interest" description="Disordered" evidence="1">
    <location>
        <begin position="1"/>
        <end position="32"/>
    </location>
</feature>
<accession>T1EUT4</accession>
<dbReference type="EnsemblMetazoa" id="HelroT164042">
    <property type="protein sequence ID" value="HelroP164042"/>
    <property type="gene ID" value="HelroG164042"/>
</dbReference>
<reference evidence="4" key="1">
    <citation type="submission" date="2012-12" db="EMBL/GenBank/DDBJ databases">
        <authorList>
            <person name="Hellsten U."/>
            <person name="Grimwood J."/>
            <person name="Chapman J.A."/>
            <person name="Shapiro H."/>
            <person name="Aerts A."/>
            <person name="Otillar R.P."/>
            <person name="Terry A.Y."/>
            <person name="Boore J.L."/>
            <person name="Simakov O."/>
            <person name="Marletaz F."/>
            <person name="Cho S.-J."/>
            <person name="Edsinger-Gonzales E."/>
            <person name="Havlak P."/>
            <person name="Kuo D.-H."/>
            <person name="Larsson T."/>
            <person name="Lv J."/>
            <person name="Arendt D."/>
            <person name="Savage R."/>
            <person name="Osoegawa K."/>
            <person name="de Jong P."/>
            <person name="Lindberg D.R."/>
            <person name="Seaver E.C."/>
            <person name="Weisblat D.A."/>
            <person name="Putnam N.H."/>
            <person name="Grigoriev I.V."/>
            <person name="Rokhsar D.S."/>
        </authorList>
    </citation>
    <scope>NUCLEOTIDE SEQUENCE</scope>
</reference>